<keyword evidence="5 6" id="KW-0413">Isomerase</keyword>
<dbReference type="InterPro" id="IPR036944">
    <property type="entry name" value="PPIase_FKBP_N_sf"/>
</dbReference>
<dbReference type="PANTHER" id="PTHR43811">
    <property type="entry name" value="FKBP-TYPE PEPTIDYL-PROLYL CIS-TRANS ISOMERASE FKPA"/>
    <property type="match status" value="1"/>
</dbReference>
<name>A0A8J2U925_9BACT</name>
<evidence type="ECO:0000313" key="11">
    <source>
        <dbReference type="Proteomes" id="UP000607559"/>
    </source>
</evidence>
<evidence type="ECO:0000256" key="5">
    <source>
        <dbReference type="ARBA" id="ARBA00023235"/>
    </source>
</evidence>
<feature type="domain" description="PPIase FKBP-type" evidence="9">
    <location>
        <begin position="165"/>
        <end position="251"/>
    </location>
</feature>
<keyword evidence="11" id="KW-1185">Reference proteome</keyword>
<keyword evidence="3 8" id="KW-0732">Signal</keyword>
<evidence type="ECO:0000256" key="3">
    <source>
        <dbReference type="ARBA" id="ARBA00022729"/>
    </source>
</evidence>
<evidence type="ECO:0000313" key="10">
    <source>
        <dbReference type="EMBL" id="GGA87558.1"/>
    </source>
</evidence>
<dbReference type="Proteomes" id="UP000607559">
    <property type="component" value="Unassembled WGS sequence"/>
</dbReference>
<dbReference type="GO" id="GO:0003755">
    <property type="term" value="F:peptidyl-prolyl cis-trans isomerase activity"/>
    <property type="evidence" value="ECO:0007669"/>
    <property type="project" value="UniProtKB-UniRule"/>
</dbReference>
<reference evidence="10" key="1">
    <citation type="journal article" date="2014" name="Int. J. Syst. Evol. Microbiol.">
        <title>Complete genome sequence of Corynebacterium casei LMG S-19264T (=DSM 44701T), isolated from a smear-ripened cheese.</title>
        <authorList>
            <consortium name="US DOE Joint Genome Institute (JGI-PGF)"/>
            <person name="Walter F."/>
            <person name="Albersmeier A."/>
            <person name="Kalinowski J."/>
            <person name="Ruckert C."/>
        </authorList>
    </citation>
    <scope>NUCLEOTIDE SEQUENCE</scope>
    <source>
        <strain evidence="10">CGMCC 1.15448</strain>
    </source>
</reference>
<comment type="caution">
    <text evidence="10">The sequence shown here is derived from an EMBL/GenBank/DDBJ whole genome shotgun (WGS) entry which is preliminary data.</text>
</comment>
<evidence type="ECO:0000256" key="7">
    <source>
        <dbReference type="RuleBase" id="RU003915"/>
    </source>
</evidence>
<dbReference type="Pfam" id="PF00254">
    <property type="entry name" value="FKBP_C"/>
    <property type="match status" value="1"/>
</dbReference>
<protein>
    <recommendedName>
        <fullName evidence="7">Peptidyl-prolyl cis-trans isomerase</fullName>
        <ecNumber evidence="7">5.2.1.8</ecNumber>
    </recommendedName>
</protein>
<dbReference type="FunFam" id="3.10.50.40:FF:000045">
    <property type="entry name" value="Peptidyl-prolyl cis-trans isomerase"/>
    <property type="match status" value="1"/>
</dbReference>
<dbReference type="EMBL" id="BMJC01000001">
    <property type="protein sequence ID" value="GGA87558.1"/>
    <property type="molecule type" value="Genomic_DNA"/>
</dbReference>
<dbReference type="AlphaFoldDB" id="A0A8J2U925"/>
<dbReference type="GO" id="GO:0006457">
    <property type="term" value="P:protein folding"/>
    <property type="evidence" value="ECO:0007669"/>
    <property type="project" value="InterPro"/>
</dbReference>
<evidence type="ECO:0000256" key="8">
    <source>
        <dbReference type="SAM" id="SignalP"/>
    </source>
</evidence>
<comment type="catalytic activity">
    <reaction evidence="1 6 7">
        <text>[protein]-peptidylproline (omega=180) = [protein]-peptidylproline (omega=0)</text>
        <dbReference type="Rhea" id="RHEA:16237"/>
        <dbReference type="Rhea" id="RHEA-COMP:10747"/>
        <dbReference type="Rhea" id="RHEA-COMP:10748"/>
        <dbReference type="ChEBI" id="CHEBI:83833"/>
        <dbReference type="ChEBI" id="CHEBI:83834"/>
        <dbReference type="EC" id="5.2.1.8"/>
    </reaction>
</comment>
<dbReference type="InterPro" id="IPR001179">
    <property type="entry name" value="PPIase_FKBP_dom"/>
</dbReference>
<evidence type="ECO:0000256" key="2">
    <source>
        <dbReference type="ARBA" id="ARBA00006577"/>
    </source>
</evidence>
<feature type="signal peptide" evidence="8">
    <location>
        <begin position="1"/>
        <end position="22"/>
    </location>
</feature>
<reference evidence="10" key="2">
    <citation type="submission" date="2020-09" db="EMBL/GenBank/DDBJ databases">
        <authorList>
            <person name="Sun Q."/>
            <person name="Zhou Y."/>
        </authorList>
    </citation>
    <scope>NUCLEOTIDE SEQUENCE</scope>
    <source>
        <strain evidence="10">CGMCC 1.15448</strain>
    </source>
</reference>
<dbReference type="Gene3D" id="3.10.50.40">
    <property type="match status" value="1"/>
</dbReference>
<dbReference type="Gene3D" id="1.10.287.460">
    <property type="entry name" value="Peptidyl-prolyl cis-trans isomerase, FKBP-type, N-terminal domain"/>
    <property type="match status" value="1"/>
</dbReference>
<gene>
    <name evidence="10" type="ORF">GCM10011511_08430</name>
</gene>
<evidence type="ECO:0000256" key="6">
    <source>
        <dbReference type="PROSITE-ProRule" id="PRU00277"/>
    </source>
</evidence>
<evidence type="ECO:0000256" key="4">
    <source>
        <dbReference type="ARBA" id="ARBA00023110"/>
    </source>
</evidence>
<dbReference type="Pfam" id="PF01346">
    <property type="entry name" value="FKBP_N"/>
    <property type="match status" value="1"/>
</dbReference>
<dbReference type="EC" id="5.2.1.8" evidence="7"/>
<dbReference type="RefSeq" id="WP_188928862.1">
    <property type="nucleotide sequence ID" value="NZ_BMJC01000001.1"/>
</dbReference>
<proteinExistence type="inferred from homology"/>
<dbReference type="PANTHER" id="PTHR43811:SF19">
    <property type="entry name" value="39 KDA FK506-BINDING NUCLEAR PROTEIN"/>
    <property type="match status" value="1"/>
</dbReference>
<comment type="similarity">
    <text evidence="2 7">Belongs to the FKBP-type PPIase family.</text>
</comment>
<dbReference type="PROSITE" id="PS50059">
    <property type="entry name" value="FKBP_PPIASE"/>
    <property type="match status" value="1"/>
</dbReference>
<dbReference type="SUPFAM" id="SSF54534">
    <property type="entry name" value="FKBP-like"/>
    <property type="match status" value="1"/>
</dbReference>
<dbReference type="InterPro" id="IPR046357">
    <property type="entry name" value="PPIase_dom_sf"/>
</dbReference>
<dbReference type="InterPro" id="IPR000774">
    <property type="entry name" value="PPIase_FKBP_N"/>
</dbReference>
<feature type="chain" id="PRO_5035202884" description="Peptidyl-prolyl cis-trans isomerase" evidence="8">
    <location>
        <begin position="23"/>
        <end position="265"/>
    </location>
</feature>
<evidence type="ECO:0000259" key="9">
    <source>
        <dbReference type="PROSITE" id="PS50059"/>
    </source>
</evidence>
<sequence>MVLYRTLLASTLCLSAGLSVFAQTAKTTTPAHKAPTASTTVTSVSTLKTNQDSLSYAIGLSVARFYKQYNITNINTAEVTRAINDVNKKGKLLLTEEQADACIRAFMMKRNAEMQAVNSEKASANKKLGQDFLAANKNKPGVVSLPSGLQYQIIKAGTGPKPAITDQVKVHYHGMLIDGRVFDSSIERGEPIELAVNGVIPGWTEALQLMPVGSKWKLFIPSNLAYGDQQAGQMIAPGSTLIFDVELLDIVKHGGTNAPDSTTNH</sequence>
<accession>A0A8J2U925</accession>
<evidence type="ECO:0000256" key="1">
    <source>
        <dbReference type="ARBA" id="ARBA00000971"/>
    </source>
</evidence>
<keyword evidence="4 6" id="KW-0697">Rotamase</keyword>
<organism evidence="10 11">
    <name type="scientific">Puia dinghuensis</name>
    <dbReference type="NCBI Taxonomy" id="1792502"/>
    <lineage>
        <taxon>Bacteria</taxon>
        <taxon>Pseudomonadati</taxon>
        <taxon>Bacteroidota</taxon>
        <taxon>Chitinophagia</taxon>
        <taxon>Chitinophagales</taxon>
        <taxon>Chitinophagaceae</taxon>
        <taxon>Puia</taxon>
    </lineage>
</organism>